<sequence length="61" mass="6845">MSSPIKTNASIPAKQSEHALAQKSRASALERADADRAQQRRINYARIDVNASKWRYVTSTQ</sequence>
<evidence type="ECO:0000313" key="2">
    <source>
        <dbReference type="EMBL" id="SAL28192.1"/>
    </source>
</evidence>
<evidence type="ECO:0000313" key="3">
    <source>
        <dbReference type="Proteomes" id="UP000054717"/>
    </source>
</evidence>
<organism evidence="2 3">
    <name type="scientific">Caballeronia telluris</name>
    <dbReference type="NCBI Taxonomy" id="326475"/>
    <lineage>
        <taxon>Bacteria</taxon>
        <taxon>Pseudomonadati</taxon>
        <taxon>Pseudomonadota</taxon>
        <taxon>Betaproteobacteria</taxon>
        <taxon>Burkholderiales</taxon>
        <taxon>Burkholderiaceae</taxon>
        <taxon>Caballeronia</taxon>
    </lineage>
</organism>
<gene>
    <name evidence="2" type="ORF">AWB66_01649</name>
</gene>
<reference evidence="2" key="1">
    <citation type="submission" date="2016-01" db="EMBL/GenBank/DDBJ databases">
        <authorList>
            <person name="Peeters Charlotte."/>
        </authorList>
    </citation>
    <scope>NUCLEOTIDE SEQUENCE</scope>
    <source>
        <strain evidence="2">LMG 22936</strain>
    </source>
</reference>
<dbReference type="RefSeq" id="WP_087629794.1">
    <property type="nucleotide sequence ID" value="NZ_FCNZ02000005.1"/>
</dbReference>
<comment type="caution">
    <text evidence="2">The sequence shown here is derived from an EMBL/GenBank/DDBJ whole genome shotgun (WGS) entry which is preliminary data.</text>
</comment>
<feature type="compositionally biased region" description="Basic and acidic residues" evidence="1">
    <location>
        <begin position="28"/>
        <end position="37"/>
    </location>
</feature>
<feature type="compositionally biased region" description="Polar residues" evidence="1">
    <location>
        <begin position="1"/>
        <end position="10"/>
    </location>
</feature>
<accession>A0A158G822</accession>
<feature type="region of interest" description="Disordered" evidence="1">
    <location>
        <begin position="1"/>
        <end position="37"/>
    </location>
</feature>
<name>A0A158G822_9BURK</name>
<protein>
    <submittedName>
        <fullName evidence="2">Uncharacterized protein</fullName>
    </submittedName>
</protein>
<dbReference type="AlphaFoldDB" id="A0A158G822"/>
<evidence type="ECO:0000256" key="1">
    <source>
        <dbReference type="SAM" id="MobiDB-lite"/>
    </source>
</evidence>
<dbReference type="Proteomes" id="UP000054717">
    <property type="component" value="Unassembled WGS sequence"/>
</dbReference>
<keyword evidence="3" id="KW-1185">Reference proteome</keyword>
<proteinExistence type="predicted"/>
<dbReference type="EMBL" id="FCNZ02000005">
    <property type="protein sequence ID" value="SAL28192.1"/>
    <property type="molecule type" value="Genomic_DNA"/>
</dbReference>